<dbReference type="InterPro" id="IPR013783">
    <property type="entry name" value="Ig-like_fold"/>
</dbReference>
<dbReference type="Proteomes" id="UP000637628">
    <property type="component" value="Unassembled WGS sequence"/>
</dbReference>
<dbReference type="Pfam" id="PF05345">
    <property type="entry name" value="He_PIG"/>
    <property type="match status" value="3"/>
</dbReference>
<dbReference type="InterPro" id="IPR012902">
    <property type="entry name" value="N_methyl_site"/>
</dbReference>
<proteinExistence type="predicted"/>
<dbReference type="InterPro" id="IPR015919">
    <property type="entry name" value="Cadherin-like_sf"/>
</dbReference>
<dbReference type="Pfam" id="PF07963">
    <property type="entry name" value="N_methyl"/>
    <property type="match status" value="1"/>
</dbReference>
<protein>
    <submittedName>
        <fullName evidence="2">Uncharacterized protein</fullName>
    </submittedName>
</protein>
<comment type="caution">
    <text evidence="2">The sequence shown here is derived from an EMBL/GenBank/DDBJ whole genome shotgun (WGS) entry which is preliminary data.</text>
</comment>
<keyword evidence="3" id="KW-1185">Reference proteome</keyword>
<reference evidence="2 3" key="1">
    <citation type="submission" date="2021-01" db="EMBL/GenBank/DDBJ databases">
        <title>Whole genome shotgun sequence of Actinoplanes durhamensis NBRC 14914.</title>
        <authorList>
            <person name="Komaki H."/>
            <person name="Tamura T."/>
        </authorList>
    </citation>
    <scope>NUCLEOTIDE SEQUENCE [LARGE SCALE GENOMIC DNA]</scope>
    <source>
        <strain evidence="2 3">NBRC 14914</strain>
    </source>
</reference>
<dbReference type="RefSeq" id="WP_203735817.1">
    <property type="nucleotide sequence ID" value="NZ_BAAATX010000067.1"/>
</dbReference>
<evidence type="ECO:0000313" key="2">
    <source>
        <dbReference type="EMBL" id="GIE07984.1"/>
    </source>
</evidence>
<dbReference type="SUPFAM" id="SSF49313">
    <property type="entry name" value="Cadherin-like"/>
    <property type="match status" value="3"/>
</dbReference>
<dbReference type="NCBIfam" id="TIGR02532">
    <property type="entry name" value="IV_pilin_GFxxxE"/>
    <property type="match status" value="1"/>
</dbReference>
<keyword evidence="1" id="KW-1133">Transmembrane helix</keyword>
<name>A0ABQ3ZDV0_9ACTN</name>
<evidence type="ECO:0000313" key="3">
    <source>
        <dbReference type="Proteomes" id="UP000637628"/>
    </source>
</evidence>
<keyword evidence="1" id="KW-0812">Transmembrane</keyword>
<accession>A0ABQ3ZDV0</accession>
<keyword evidence="1" id="KW-0472">Membrane</keyword>
<dbReference type="Gene3D" id="2.60.40.10">
    <property type="entry name" value="Immunoglobulins"/>
    <property type="match status" value="3"/>
</dbReference>
<sequence>MPVRKTGDDGFTLIEVLVSIAIVCMVMLSLTSFFVVTLRVNQQQGNRQIAVQTAEDAMERARALQVSSMLTGRDLQSSQDQRTNAITKPAAAIDRATFTSSRYVPGISNVLYGNGAWSALVVPYDTAAKAAAGAGAVLPTSPLTNTINGVVYQQYWFFEVCYRVSDTADTSGKDAACTSLTGTPGSTDIPMYRVIVAVTWPDKLCELAICSYISYSLIGQKTEEPVFNTSIPQIAPPGDLQNDVGLVMSYTFKATGGTDPLKWSITGLPNGLTMVATTGVVTGTPNPAGTYSTTVTVVDAIGNKDIASFTWTINKAPSLTKPGTITSPGGVAVNQAFTVTGGSTPFTWTATGTWGTTGLPTGLTMDPETGVVTGTPTRTGSNPVVLTITDKYGLASSQTFTWTVPPLTVSTSTAKNFKMGTAITPVQIIASGGITPYVSYAAANLPAGLTVDTATGIISGTPTAVAGASTVTFTVTDTAGTTATTTAAWLVTP</sequence>
<dbReference type="EMBL" id="BOML01000096">
    <property type="protein sequence ID" value="GIE07984.1"/>
    <property type="molecule type" value="Genomic_DNA"/>
</dbReference>
<organism evidence="2 3">
    <name type="scientific">Paractinoplanes durhamensis</name>
    <dbReference type="NCBI Taxonomy" id="113563"/>
    <lineage>
        <taxon>Bacteria</taxon>
        <taxon>Bacillati</taxon>
        <taxon>Actinomycetota</taxon>
        <taxon>Actinomycetes</taxon>
        <taxon>Micromonosporales</taxon>
        <taxon>Micromonosporaceae</taxon>
        <taxon>Paractinoplanes</taxon>
    </lineage>
</organism>
<gene>
    <name evidence="2" type="ORF">Adu01nite_93340</name>
</gene>
<feature type="transmembrane region" description="Helical" evidence="1">
    <location>
        <begin position="12"/>
        <end position="36"/>
    </location>
</feature>
<evidence type="ECO:0000256" key="1">
    <source>
        <dbReference type="SAM" id="Phobius"/>
    </source>
</evidence>